<keyword evidence="6" id="KW-0732">Signal</keyword>
<evidence type="ECO:0000256" key="1">
    <source>
        <dbReference type="ARBA" id="ARBA00022617"/>
    </source>
</evidence>
<dbReference type="EMBL" id="NVVJ01000004">
    <property type="protein sequence ID" value="PCJ27990.1"/>
    <property type="molecule type" value="Genomic_DNA"/>
</dbReference>
<dbReference type="InterPro" id="IPR036909">
    <property type="entry name" value="Cyt_c-like_dom_sf"/>
</dbReference>
<dbReference type="SUPFAM" id="SSF46626">
    <property type="entry name" value="Cytochrome c"/>
    <property type="match status" value="1"/>
</dbReference>
<evidence type="ECO:0000256" key="3">
    <source>
        <dbReference type="ARBA" id="ARBA00023004"/>
    </source>
</evidence>
<dbReference type="Gene3D" id="2.60.120.230">
    <property type="match status" value="1"/>
</dbReference>
<keyword evidence="3 5" id="KW-0408">Iron</keyword>
<keyword evidence="1 5" id="KW-0349">Heme</keyword>
<dbReference type="GO" id="GO:0020037">
    <property type="term" value="F:heme binding"/>
    <property type="evidence" value="ECO:0007669"/>
    <property type="project" value="InterPro"/>
</dbReference>
<evidence type="ECO:0000256" key="5">
    <source>
        <dbReference type="PROSITE-ProRule" id="PRU00433"/>
    </source>
</evidence>
<dbReference type="AlphaFoldDB" id="A0A2A5B9E4"/>
<dbReference type="SUPFAM" id="SSF49742">
    <property type="entry name" value="PHM/PNGase F"/>
    <property type="match status" value="2"/>
</dbReference>
<protein>
    <recommendedName>
        <fullName evidence="7">Cytochrome c domain-containing protein</fullName>
    </recommendedName>
</protein>
<dbReference type="GO" id="GO:0046872">
    <property type="term" value="F:metal ion binding"/>
    <property type="evidence" value="ECO:0007669"/>
    <property type="project" value="UniProtKB-KW"/>
</dbReference>
<accession>A0A2A5B9E4</accession>
<feature type="signal peptide" evidence="6">
    <location>
        <begin position="1"/>
        <end position="29"/>
    </location>
</feature>
<dbReference type="Pfam" id="PF00034">
    <property type="entry name" value="Cytochrom_C"/>
    <property type="match status" value="1"/>
</dbReference>
<evidence type="ECO:0000313" key="9">
    <source>
        <dbReference type="Proteomes" id="UP000218327"/>
    </source>
</evidence>
<dbReference type="InterPro" id="IPR009056">
    <property type="entry name" value="Cyt_c-like_dom"/>
</dbReference>
<keyword evidence="4" id="KW-1015">Disulfide bond</keyword>
<dbReference type="PROSITE" id="PS51007">
    <property type="entry name" value="CYTC"/>
    <property type="match status" value="1"/>
</dbReference>
<comment type="caution">
    <text evidence="8">The sequence shown here is derived from an EMBL/GenBank/DDBJ whole genome shotgun (WGS) entry which is preliminary data.</text>
</comment>
<evidence type="ECO:0000259" key="7">
    <source>
        <dbReference type="PROSITE" id="PS51007"/>
    </source>
</evidence>
<keyword evidence="2 5" id="KW-0479">Metal-binding</keyword>
<sequence>MKSQSMSFPWHLNKPLLVLAVSCLNHAYADDSAPTFYADALPVFQKNCVACHQPDGPDVGGISAPMSLMDYAPAKTWAPLIKNALLTGYMPPWGAHERHRGEFKEERYIDDAELELLVAWVDGGALEGNPDDKPSGEMSTSEGTTILPESGWWIGDPDLIVQFDRPVYIEDDIVDWQPTVQMPVPAGAHDSPKWVAKAELDPGGPWVHHIVSSHMGVGVPGRGPFTYPEGWGVLMPEDPFITVNIHYHKNSGEGTAVTDLTRAGFVFYEDGDVIDHVVETNLLPHSGWTIPPGDPNFKVTNTHVIEEDIFLLSMGPHMHYRGKAMRYEVEYPDGEREVLLWVPEYDFNWQFLYEYKQPKFLPAGSTLHMSWWFDNSDSNRWNPDPTAAVEYGPATTDEMANARIYFAPTTRRGIVVGEDIPEDVLQTARKADLRRRERTDLLDQSQDDLSWLTEDSQ</sequence>
<evidence type="ECO:0000256" key="4">
    <source>
        <dbReference type="ARBA" id="ARBA00023157"/>
    </source>
</evidence>
<organism evidence="8 9">
    <name type="scientific">SAR86 cluster bacterium</name>
    <dbReference type="NCBI Taxonomy" id="2030880"/>
    <lineage>
        <taxon>Bacteria</taxon>
        <taxon>Pseudomonadati</taxon>
        <taxon>Pseudomonadota</taxon>
        <taxon>Gammaproteobacteria</taxon>
        <taxon>SAR86 cluster</taxon>
    </lineage>
</organism>
<dbReference type="Gene3D" id="1.10.760.10">
    <property type="entry name" value="Cytochrome c-like domain"/>
    <property type="match status" value="1"/>
</dbReference>
<dbReference type="InterPro" id="IPR014784">
    <property type="entry name" value="Cu2_ascorb_mOase-like_C"/>
</dbReference>
<dbReference type="GO" id="GO:0016715">
    <property type="term" value="F:oxidoreductase activity, acting on paired donors, with incorporation or reduction of molecular oxygen, reduced ascorbate as one donor, and incorporation of one atom of oxygen"/>
    <property type="evidence" value="ECO:0007669"/>
    <property type="project" value="InterPro"/>
</dbReference>
<evidence type="ECO:0000313" key="8">
    <source>
        <dbReference type="EMBL" id="PCJ27990.1"/>
    </source>
</evidence>
<proteinExistence type="predicted"/>
<dbReference type="Proteomes" id="UP000218327">
    <property type="component" value="Unassembled WGS sequence"/>
</dbReference>
<evidence type="ECO:0000256" key="2">
    <source>
        <dbReference type="ARBA" id="ARBA00022723"/>
    </source>
</evidence>
<dbReference type="GO" id="GO:0009055">
    <property type="term" value="F:electron transfer activity"/>
    <property type="evidence" value="ECO:0007669"/>
    <property type="project" value="InterPro"/>
</dbReference>
<reference evidence="9" key="1">
    <citation type="submission" date="2017-08" db="EMBL/GenBank/DDBJ databases">
        <title>A dynamic microbial community with high functional redundancy inhabits the cold, oxic subseafloor aquifer.</title>
        <authorList>
            <person name="Tully B.J."/>
            <person name="Wheat C.G."/>
            <person name="Glazer B.T."/>
            <person name="Huber J.A."/>
        </authorList>
    </citation>
    <scope>NUCLEOTIDE SEQUENCE [LARGE SCALE GENOMIC DNA]</scope>
</reference>
<gene>
    <name evidence="8" type="ORF">COA96_02175</name>
</gene>
<evidence type="ECO:0000256" key="6">
    <source>
        <dbReference type="SAM" id="SignalP"/>
    </source>
</evidence>
<feature type="chain" id="PRO_5012110826" description="Cytochrome c domain-containing protein" evidence="6">
    <location>
        <begin position="30"/>
        <end position="457"/>
    </location>
</feature>
<feature type="domain" description="Cytochrome c" evidence="7">
    <location>
        <begin position="27"/>
        <end position="125"/>
    </location>
</feature>
<dbReference type="InterPro" id="IPR008977">
    <property type="entry name" value="PHM/PNGase_F_dom_sf"/>
</dbReference>
<name>A0A2A5B9E4_9GAMM</name>